<feature type="domain" description="NmrA-like" evidence="1">
    <location>
        <begin position="3"/>
        <end position="250"/>
    </location>
</feature>
<dbReference type="InterPro" id="IPR008030">
    <property type="entry name" value="NmrA-like"/>
</dbReference>
<organism evidence="2 3">
    <name type="scientific">Pseudomonas gingeri</name>
    <dbReference type="NCBI Taxonomy" id="117681"/>
    <lineage>
        <taxon>Bacteria</taxon>
        <taxon>Pseudomonadati</taxon>
        <taxon>Pseudomonadota</taxon>
        <taxon>Gammaproteobacteria</taxon>
        <taxon>Pseudomonadales</taxon>
        <taxon>Pseudomonadaceae</taxon>
        <taxon>Pseudomonas</taxon>
    </lineage>
</organism>
<dbReference type="PANTHER" id="PTHR43162:SF1">
    <property type="entry name" value="PRESTALK A DIFFERENTIATION PROTEIN A"/>
    <property type="match status" value="1"/>
</dbReference>
<comment type="caution">
    <text evidence="2">The sequence shown here is derived from an EMBL/GenBank/DDBJ whole genome shotgun (WGS) entry which is preliminary data.</text>
</comment>
<name>A0A7Y7WTZ2_9PSED</name>
<dbReference type="PANTHER" id="PTHR43162">
    <property type="match status" value="1"/>
</dbReference>
<dbReference type="RefSeq" id="WP_177102652.1">
    <property type="nucleotide sequence ID" value="NZ_JACAQA010000019.1"/>
</dbReference>
<dbReference type="InterPro" id="IPR036291">
    <property type="entry name" value="NAD(P)-bd_dom_sf"/>
</dbReference>
<accession>A0A7Y7WTZ2</accession>
<gene>
    <name evidence="2" type="ORF">HX830_22095</name>
</gene>
<dbReference type="Pfam" id="PF05368">
    <property type="entry name" value="NmrA"/>
    <property type="match status" value="1"/>
</dbReference>
<dbReference type="EMBL" id="JACAQA010000019">
    <property type="protein sequence ID" value="NWB87563.1"/>
    <property type="molecule type" value="Genomic_DNA"/>
</dbReference>
<dbReference type="AlphaFoldDB" id="A0A7Y7WTZ2"/>
<proteinExistence type="predicted"/>
<dbReference type="InterPro" id="IPR051604">
    <property type="entry name" value="Ergot_Alk_Oxidoreductase"/>
</dbReference>
<evidence type="ECO:0000313" key="2">
    <source>
        <dbReference type="EMBL" id="NWB87563.1"/>
    </source>
</evidence>
<dbReference type="Gene3D" id="3.90.25.10">
    <property type="entry name" value="UDP-galactose 4-epimerase, domain 1"/>
    <property type="match status" value="1"/>
</dbReference>
<sequence length="288" mass="30865">MYAVMGITGQVGGAVARTLLSAGQSVRAVVRSAEKGAPWAGQGCQVALADVDDGQALAQAFSGVEGVFIMMPSNFDPTPGFPEARQVVETLRAALEQARPAKVVCLSTIGAQATQPNLLNQLQLLEQGLSTLDLPVTFLRPGWFMENALWDVAAAVETGVIPSFLQPLDKPVPMIATADVGRLAAQLVQESWSGKRVVELEGPERVTPEQIAGGFAEWLGKPVRMEVVARDTWEDLFTSQGMNNPLPRMQMIDGFNEGWIEFAGTPRKGEVPLRSVLKDLLIRSGVSG</sequence>
<reference evidence="2 3" key="1">
    <citation type="submission" date="2020-04" db="EMBL/GenBank/DDBJ databases">
        <title>Molecular characterization of pseudomonads from Agaricus bisporus reveal novel blotch 2 pathogens in Western Europe.</title>
        <authorList>
            <person name="Taparia T."/>
            <person name="Krijger M."/>
            <person name="Haynes E."/>
            <person name="Elpinstone J.G."/>
            <person name="Noble R."/>
            <person name="Van Der Wolf J."/>
        </authorList>
    </citation>
    <scope>NUCLEOTIDE SEQUENCE [LARGE SCALE GENOMIC DNA]</scope>
    <source>
        <strain evidence="2 3">G9001</strain>
    </source>
</reference>
<protein>
    <submittedName>
        <fullName evidence="2">NmrA family NAD(P)-binding protein</fullName>
    </submittedName>
</protein>
<dbReference type="SUPFAM" id="SSF51735">
    <property type="entry name" value="NAD(P)-binding Rossmann-fold domains"/>
    <property type="match status" value="1"/>
</dbReference>
<dbReference type="Gene3D" id="3.40.50.720">
    <property type="entry name" value="NAD(P)-binding Rossmann-like Domain"/>
    <property type="match status" value="1"/>
</dbReference>
<evidence type="ECO:0000313" key="3">
    <source>
        <dbReference type="Proteomes" id="UP000522864"/>
    </source>
</evidence>
<dbReference type="Proteomes" id="UP000522864">
    <property type="component" value="Unassembled WGS sequence"/>
</dbReference>
<evidence type="ECO:0000259" key="1">
    <source>
        <dbReference type="Pfam" id="PF05368"/>
    </source>
</evidence>